<protein>
    <submittedName>
        <fullName evidence="1">Uncharacterized protein</fullName>
    </submittedName>
</protein>
<gene>
    <name evidence="1" type="ORF">PCOR1329_LOCUS8389</name>
</gene>
<keyword evidence="2" id="KW-1185">Reference proteome</keyword>
<name>A0ABN9QAC9_9DINO</name>
<organism evidence="1 2">
    <name type="scientific">Prorocentrum cordatum</name>
    <dbReference type="NCBI Taxonomy" id="2364126"/>
    <lineage>
        <taxon>Eukaryota</taxon>
        <taxon>Sar</taxon>
        <taxon>Alveolata</taxon>
        <taxon>Dinophyceae</taxon>
        <taxon>Prorocentrales</taxon>
        <taxon>Prorocentraceae</taxon>
        <taxon>Prorocentrum</taxon>
    </lineage>
</organism>
<proteinExistence type="predicted"/>
<dbReference type="Proteomes" id="UP001189429">
    <property type="component" value="Unassembled WGS sequence"/>
</dbReference>
<reference evidence="1" key="1">
    <citation type="submission" date="2023-10" db="EMBL/GenBank/DDBJ databases">
        <authorList>
            <person name="Chen Y."/>
            <person name="Shah S."/>
            <person name="Dougan E. K."/>
            <person name="Thang M."/>
            <person name="Chan C."/>
        </authorList>
    </citation>
    <scope>NUCLEOTIDE SEQUENCE [LARGE SCALE GENOMIC DNA]</scope>
</reference>
<evidence type="ECO:0000313" key="2">
    <source>
        <dbReference type="Proteomes" id="UP001189429"/>
    </source>
</evidence>
<evidence type="ECO:0000313" key="1">
    <source>
        <dbReference type="EMBL" id="CAK0800170.1"/>
    </source>
</evidence>
<accession>A0ABN9QAC9</accession>
<sequence>MVGFVLQNWMKQEAGGEYRTCQHDYGSTSREKESPQSQEIAITVELDLTLNLGRKDQHLVRCGVDIAPARTSGRARIGVTNAEQQSGDGPDVLTQLADGTYTEVRVLAHLEDPVQSAREC</sequence>
<dbReference type="EMBL" id="CAUYUJ010002303">
    <property type="protein sequence ID" value="CAK0800170.1"/>
    <property type="molecule type" value="Genomic_DNA"/>
</dbReference>
<comment type="caution">
    <text evidence="1">The sequence shown here is derived from an EMBL/GenBank/DDBJ whole genome shotgun (WGS) entry which is preliminary data.</text>
</comment>